<evidence type="ECO:0000256" key="6">
    <source>
        <dbReference type="ARBA" id="ARBA00022679"/>
    </source>
</evidence>
<evidence type="ECO:0000256" key="4">
    <source>
        <dbReference type="ARBA" id="ARBA00022502"/>
    </source>
</evidence>
<dbReference type="EMBL" id="UYRU01062787">
    <property type="protein sequence ID" value="VDN15518.1"/>
    <property type="molecule type" value="Genomic_DNA"/>
</dbReference>
<evidence type="ECO:0000313" key="13">
    <source>
        <dbReference type="Proteomes" id="UP000281553"/>
    </source>
</evidence>
<organism evidence="12 13">
    <name type="scientific">Dibothriocephalus latus</name>
    <name type="common">Fish tapeworm</name>
    <name type="synonym">Diphyllobothrium latum</name>
    <dbReference type="NCBI Taxonomy" id="60516"/>
    <lineage>
        <taxon>Eukaryota</taxon>
        <taxon>Metazoa</taxon>
        <taxon>Spiralia</taxon>
        <taxon>Lophotrochozoa</taxon>
        <taxon>Platyhelminthes</taxon>
        <taxon>Cestoda</taxon>
        <taxon>Eucestoda</taxon>
        <taxon>Diphyllobothriidea</taxon>
        <taxon>Diphyllobothriidae</taxon>
        <taxon>Dibothriocephalus</taxon>
    </lineage>
</organism>
<evidence type="ECO:0000256" key="2">
    <source>
        <dbReference type="ARBA" id="ARBA00004687"/>
    </source>
</evidence>
<dbReference type="GO" id="GO:0004376">
    <property type="term" value="F:GPI mannosyltransferase activity"/>
    <property type="evidence" value="ECO:0007669"/>
    <property type="project" value="InterPro"/>
</dbReference>
<dbReference type="PANTHER" id="PTHR12468">
    <property type="entry name" value="GPI MANNOSYLTRANSFERASE 2"/>
    <property type="match status" value="1"/>
</dbReference>
<keyword evidence="6 11" id="KW-0808">Transferase</keyword>
<gene>
    <name evidence="12" type="ORF">DILT_LOCUS11349</name>
</gene>
<dbReference type="EC" id="2.4.1.-" evidence="11"/>
<evidence type="ECO:0000256" key="8">
    <source>
        <dbReference type="ARBA" id="ARBA00022824"/>
    </source>
</evidence>
<comment type="subcellular location">
    <subcellularLocation>
        <location evidence="1 11">Endoplasmic reticulum membrane</location>
        <topology evidence="1 11">Multi-pass membrane protein</topology>
    </subcellularLocation>
</comment>
<dbReference type="OrthoDB" id="10252502at2759"/>
<feature type="transmembrane region" description="Helical" evidence="11">
    <location>
        <begin position="7"/>
        <end position="28"/>
    </location>
</feature>
<keyword evidence="7 11" id="KW-0812">Transmembrane</keyword>
<feature type="transmembrane region" description="Helical" evidence="11">
    <location>
        <begin position="142"/>
        <end position="163"/>
    </location>
</feature>
<dbReference type="GO" id="GO:0006506">
    <property type="term" value="P:GPI anchor biosynthetic process"/>
    <property type="evidence" value="ECO:0007669"/>
    <property type="project" value="UniProtKB-UniPathway"/>
</dbReference>
<dbReference type="GO" id="GO:0000009">
    <property type="term" value="F:alpha-1,6-mannosyltransferase activity"/>
    <property type="evidence" value="ECO:0007669"/>
    <property type="project" value="InterPro"/>
</dbReference>
<keyword evidence="5 11" id="KW-0328">Glycosyltransferase</keyword>
<name>A0A3P7LZK7_DIBLA</name>
<keyword evidence="8 11" id="KW-0256">Endoplasmic reticulum</keyword>
<reference evidence="12 13" key="1">
    <citation type="submission" date="2018-11" db="EMBL/GenBank/DDBJ databases">
        <authorList>
            <consortium name="Pathogen Informatics"/>
        </authorList>
    </citation>
    <scope>NUCLEOTIDE SEQUENCE [LARGE SCALE GENOMIC DNA]</scope>
</reference>
<dbReference type="InterPro" id="IPR007315">
    <property type="entry name" value="PIG-V/Gpi18"/>
</dbReference>
<accession>A0A3P7LZK7</accession>
<dbReference type="PANTHER" id="PTHR12468:SF2">
    <property type="entry name" value="GPI MANNOSYLTRANSFERASE 2"/>
    <property type="match status" value="1"/>
</dbReference>
<dbReference type="AlphaFoldDB" id="A0A3P7LZK7"/>
<keyword evidence="10 11" id="KW-0472">Membrane</keyword>
<keyword evidence="9 11" id="KW-1133">Transmembrane helix</keyword>
<keyword evidence="13" id="KW-1185">Reference proteome</keyword>
<comment type="pathway">
    <text evidence="2 11">Glycolipid biosynthesis; glycosylphosphatidylinositol-anchor biosynthesis.</text>
</comment>
<evidence type="ECO:0000256" key="1">
    <source>
        <dbReference type="ARBA" id="ARBA00004477"/>
    </source>
</evidence>
<feature type="transmembrane region" description="Helical" evidence="11">
    <location>
        <begin position="245"/>
        <end position="266"/>
    </location>
</feature>
<evidence type="ECO:0000256" key="7">
    <source>
        <dbReference type="ARBA" id="ARBA00022692"/>
    </source>
</evidence>
<evidence type="ECO:0000256" key="11">
    <source>
        <dbReference type="RuleBase" id="RU363112"/>
    </source>
</evidence>
<evidence type="ECO:0000256" key="3">
    <source>
        <dbReference type="ARBA" id="ARBA00008698"/>
    </source>
</evidence>
<keyword evidence="4 11" id="KW-0337">GPI-anchor biosynthesis</keyword>
<dbReference type="Proteomes" id="UP000281553">
    <property type="component" value="Unassembled WGS sequence"/>
</dbReference>
<dbReference type="GO" id="GO:0005789">
    <property type="term" value="C:endoplasmic reticulum membrane"/>
    <property type="evidence" value="ECO:0007669"/>
    <property type="project" value="UniProtKB-SubCell"/>
</dbReference>
<feature type="transmembrane region" description="Helical" evidence="11">
    <location>
        <begin position="400"/>
        <end position="422"/>
    </location>
</feature>
<proteinExistence type="inferred from homology"/>
<comment type="caution">
    <text evidence="11">Lacks conserved residue(s) required for the propagation of feature annotation.</text>
</comment>
<dbReference type="UniPathway" id="UPA00196"/>
<comment type="function">
    <text evidence="11">Mannosyltransferase involved in glycosylphosphatidylinositol-anchor biosynthesis.</text>
</comment>
<evidence type="ECO:0000313" key="12">
    <source>
        <dbReference type="EMBL" id="VDN15518.1"/>
    </source>
</evidence>
<feature type="transmembrane region" description="Helical" evidence="11">
    <location>
        <begin position="353"/>
        <end position="374"/>
    </location>
</feature>
<dbReference type="Pfam" id="PF04188">
    <property type="entry name" value="Mannosyl_trans2"/>
    <property type="match status" value="1"/>
</dbReference>
<evidence type="ECO:0000256" key="10">
    <source>
        <dbReference type="ARBA" id="ARBA00023136"/>
    </source>
</evidence>
<comment type="similarity">
    <text evidence="3 11">Belongs to the PIGV family.</text>
</comment>
<sequence length="435" mass="48882">MAALRNLVLFAVLIKMAICAMIVVFSLLPDHAADAFSPPEPDCTSYWDCFVRKSLSGFRKWDSIHFHFIAVNGYVLESSLAFFPLLPSLIHLLARITTPLVSFLSFDGRCLLLGVIINFLCNVLCSVQLYRLSKLFRLSDSLSVTAVLLFIVNPASVFFSVLYSEALYSLLLISALVCLHSQRPFRACCLIALSAFCRSNGLVNAGFACYPLFIAIVTLTPAVWRNAWQRLRSRKANLLAIVKTFSSIVQKAGLIVGIICTTYLPYALFQFNGWLLYCRDDHHHHSLRSALLPPPPSPALSAYALQLAVLTPFTTNLTVAPEWCSHVPLSSYSKIQSKFWNVGFLHYYQFKQIPNFLLAAPVLVISSLIIYNFYCSARRALLTAGILVENVRQQQLLPHVYHLLFLSLYGVANIHVQVSLLFQHYLPFYVFNLVA</sequence>
<feature type="transmembrane region" description="Helical" evidence="11">
    <location>
        <begin position="110"/>
        <end position="130"/>
    </location>
</feature>
<evidence type="ECO:0000256" key="9">
    <source>
        <dbReference type="ARBA" id="ARBA00022989"/>
    </source>
</evidence>
<dbReference type="GO" id="GO:0031501">
    <property type="term" value="C:mannosyltransferase complex"/>
    <property type="evidence" value="ECO:0007669"/>
    <property type="project" value="TreeGrafter"/>
</dbReference>
<protein>
    <recommendedName>
        <fullName evidence="11">GPI mannosyltransferase 2</fullName>
        <ecNumber evidence="11">2.4.1.-</ecNumber>
    </recommendedName>
</protein>
<feature type="transmembrane region" description="Helical" evidence="11">
    <location>
        <begin position="202"/>
        <end position="224"/>
    </location>
</feature>
<evidence type="ECO:0000256" key="5">
    <source>
        <dbReference type="ARBA" id="ARBA00022676"/>
    </source>
</evidence>